<dbReference type="AlphaFoldDB" id="A0A1A9MXL6"/>
<organism evidence="1 4">
    <name type="scientific">Paraburkholderia ginsengiterrae</name>
    <dbReference type="NCBI Taxonomy" id="1462993"/>
    <lineage>
        <taxon>Bacteria</taxon>
        <taxon>Pseudomonadati</taxon>
        <taxon>Pseudomonadota</taxon>
        <taxon>Betaproteobacteria</taxon>
        <taxon>Burkholderiales</taxon>
        <taxon>Burkholderiaceae</taxon>
        <taxon>Paraburkholderia</taxon>
    </lineage>
</organism>
<dbReference type="EMBL" id="LXJZ01000020">
    <property type="protein sequence ID" value="OAJ63496.1"/>
    <property type="molecule type" value="Genomic_DNA"/>
</dbReference>
<sequence length="139" mass="15746">MESTLQYQLRITVSPELAAALRADATYASHPALQGVLRRHNATLKCQFDAFADYVSEAERLGTENYPLYEWTRQTIENPEKKAKYLQSMTVYVNGDEVYSKEVADSMEAELLALVSDESIRRVSRFDTDPANNPQPPAR</sequence>
<dbReference type="Proteomes" id="UP000078116">
    <property type="component" value="Unassembled WGS sequence"/>
</dbReference>
<name>A0A1A9MXL6_9BURK</name>
<comment type="caution">
    <text evidence="1">The sequence shown here is derived from an EMBL/GenBank/DDBJ whole genome shotgun (WGS) entry which is preliminary data.</text>
</comment>
<gene>
    <name evidence="2" type="ORF">A6V36_18620</name>
    <name evidence="1" type="ORF">A6V37_10800</name>
</gene>
<reference evidence="3 4" key="1">
    <citation type="submission" date="2016-04" db="EMBL/GenBank/DDBJ databases">
        <title>Reclassification of Paraburkholderia panaciterrae (Farh et al. 2015) Dobritsa &amp; Samadpour 2016 as a later homotypic synonym of Paraburkholderia ginsengiterrae (Farh et al. 2015) Dobritsa &amp; Samadpour 2016.</title>
        <authorList>
            <person name="Dobritsa A.P."/>
            <person name="Kutumbaka K."/>
            <person name="Samadpour M."/>
        </authorList>
    </citation>
    <scope>NUCLEOTIDE SEQUENCE [LARGE SCALE GENOMIC DNA]</scope>
    <source>
        <strain evidence="1 4">DCY85</strain>
        <strain evidence="2 3">DCY85-1</strain>
    </source>
</reference>
<dbReference type="EMBL" id="LXKA01000382">
    <property type="protein sequence ID" value="OAJ52131.1"/>
    <property type="molecule type" value="Genomic_DNA"/>
</dbReference>
<evidence type="ECO:0000313" key="2">
    <source>
        <dbReference type="EMBL" id="OAJ63496.1"/>
    </source>
</evidence>
<protein>
    <submittedName>
        <fullName evidence="1">Uncharacterized protein</fullName>
    </submittedName>
</protein>
<evidence type="ECO:0000313" key="4">
    <source>
        <dbReference type="Proteomes" id="UP000078116"/>
    </source>
</evidence>
<dbReference type="Proteomes" id="UP000077961">
    <property type="component" value="Unassembled WGS sequence"/>
</dbReference>
<dbReference type="RefSeq" id="WP_064265161.1">
    <property type="nucleotide sequence ID" value="NZ_LXJZ01000020.1"/>
</dbReference>
<accession>A0A1A9MXL6</accession>
<dbReference type="STRING" id="1462993.A6V36_18620"/>
<evidence type="ECO:0000313" key="3">
    <source>
        <dbReference type="Proteomes" id="UP000077961"/>
    </source>
</evidence>
<proteinExistence type="predicted"/>
<keyword evidence="3" id="KW-1185">Reference proteome</keyword>
<dbReference type="OrthoDB" id="8636230at2"/>
<evidence type="ECO:0000313" key="1">
    <source>
        <dbReference type="EMBL" id="OAJ52131.1"/>
    </source>
</evidence>